<proteinExistence type="predicted"/>
<evidence type="ECO:0000256" key="1">
    <source>
        <dbReference type="SAM" id="Phobius"/>
    </source>
</evidence>
<name>A0AAX3IW35_BIFPS</name>
<protein>
    <submittedName>
        <fullName evidence="2">ABC-2 family transporter protein</fullName>
    </submittedName>
</protein>
<dbReference type="Pfam" id="PF12730">
    <property type="entry name" value="ABC2_membrane_4"/>
    <property type="match status" value="1"/>
</dbReference>
<evidence type="ECO:0000313" key="2">
    <source>
        <dbReference type="EMBL" id="VUX63318.1"/>
    </source>
</evidence>
<organism evidence="2 3">
    <name type="scientific">Bifidobacterium pseudocatenulatum</name>
    <dbReference type="NCBI Taxonomy" id="28026"/>
    <lineage>
        <taxon>Bacteria</taxon>
        <taxon>Bacillati</taxon>
        <taxon>Actinomycetota</taxon>
        <taxon>Actinomycetes</taxon>
        <taxon>Bifidobacteriales</taxon>
        <taxon>Bifidobacteriaceae</taxon>
        <taxon>Bifidobacterium</taxon>
    </lineage>
</organism>
<feature type="transmembrane region" description="Helical" evidence="1">
    <location>
        <begin position="173"/>
        <end position="191"/>
    </location>
</feature>
<dbReference type="EMBL" id="CABHOD010000004">
    <property type="protein sequence ID" value="VUX63318.1"/>
    <property type="molecule type" value="Genomic_DNA"/>
</dbReference>
<feature type="transmembrane region" description="Helical" evidence="1">
    <location>
        <begin position="56"/>
        <end position="83"/>
    </location>
</feature>
<comment type="caution">
    <text evidence="2">The sequence shown here is derived from an EMBL/GenBank/DDBJ whole genome shotgun (WGS) entry which is preliminary data.</text>
</comment>
<keyword evidence="1" id="KW-0472">Membrane</keyword>
<sequence length="269" mass="30734">MLKLIKCEFWKLKRKKLIYAFLSLALFFPVILVYMTKAGSTADTTEHYLQTRFDYAYTMMLGYGLVFLLPCLIGIIAAVLFFMERDCDTFKNIRTIPVTNTQLILAKISLLFIFGISFCIISTLAVAVFAKVFQMGMVYGMGYKLIMSIVFGILIVAASLPIVLLIIYFNRTFLLSILLSFFYSILNWGILGTVGTTISETKIMFLNSFPVICVMNWTSGSMMEHLQKDNLLPEAYAIIPSTLHTLLLMLITVALSLWLIIRFYKKWTR</sequence>
<dbReference type="AlphaFoldDB" id="A0AAX3IW35"/>
<reference evidence="2 3" key="1">
    <citation type="submission" date="2019-07" db="EMBL/GenBank/DDBJ databases">
        <authorList>
            <person name="Chang H.-W."/>
            <person name="Raman A."/>
            <person name="Venkatesh S."/>
            <person name="Gehrig J."/>
        </authorList>
    </citation>
    <scope>NUCLEOTIDE SEQUENCE [LARGE SCALE GENOMIC DNA]</scope>
    <source>
        <strain evidence="2">Bifidobacterium_pseudocatenulatum_LFYP_29</strain>
    </source>
</reference>
<gene>
    <name evidence="2" type="ORF">BPLFYP29_00896</name>
</gene>
<keyword evidence="1" id="KW-0812">Transmembrane</keyword>
<evidence type="ECO:0000313" key="3">
    <source>
        <dbReference type="Proteomes" id="UP000331308"/>
    </source>
</evidence>
<feature type="transmembrane region" description="Helical" evidence="1">
    <location>
        <begin position="17"/>
        <end position="35"/>
    </location>
</feature>
<accession>A0AAX3IW35</accession>
<feature type="transmembrane region" description="Helical" evidence="1">
    <location>
        <begin position="235"/>
        <end position="261"/>
    </location>
</feature>
<dbReference type="Proteomes" id="UP000331308">
    <property type="component" value="Unassembled WGS sequence"/>
</dbReference>
<feature type="transmembrane region" description="Helical" evidence="1">
    <location>
        <begin position="103"/>
        <end position="133"/>
    </location>
</feature>
<keyword evidence="1" id="KW-1133">Transmembrane helix</keyword>
<feature type="transmembrane region" description="Helical" evidence="1">
    <location>
        <begin position="145"/>
        <end position="167"/>
    </location>
</feature>